<evidence type="ECO:0000256" key="2">
    <source>
        <dbReference type="ARBA" id="ARBA00023015"/>
    </source>
</evidence>
<dbReference type="InterPro" id="IPR036390">
    <property type="entry name" value="WH_DNA-bd_sf"/>
</dbReference>
<dbReference type="RefSeq" id="WP_193904682.1">
    <property type="nucleotide sequence ID" value="NZ_JADEXG010000002.1"/>
</dbReference>
<name>A0A8J7AKY2_9CYAN</name>
<dbReference type="Pfam" id="PF03466">
    <property type="entry name" value="LysR_substrate"/>
    <property type="match status" value="1"/>
</dbReference>
<keyword evidence="4" id="KW-0804">Transcription</keyword>
<evidence type="ECO:0000256" key="3">
    <source>
        <dbReference type="ARBA" id="ARBA00023125"/>
    </source>
</evidence>
<evidence type="ECO:0000313" key="6">
    <source>
        <dbReference type="EMBL" id="MBE9076021.1"/>
    </source>
</evidence>
<sequence>MDKFESIRAFTQVVEAGGFAAAARQMALSRSAVNKLVLNLENSLGVQLLHRSTRRVTPTASGLAFYERCLNLLADLEEAERAVSQLQAEPRGPFKINAPMTFGTVHVGPTVADFRQQYPDLQIQLTLEDRFIDPIAEGYDVTLRIAAPEETASLIVHPIAPMPMTICAAPAHLAAQGVPQHPTELRERACLHYGYLSSGNAWQLTGPEGELTIPINSVLCSNNGEVLRLAALKGIGLTLLPEFIVADDLQAGTLAAVLTDYRPAAISLCIIYPVNRHLSAKVRLFTEFITARFGRPAPPSGAATR</sequence>
<keyword evidence="7" id="KW-1185">Reference proteome</keyword>
<dbReference type="PROSITE" id="PS50931">
    <property type="entry name" value="HTH_LYSR"/>
    <property type="match status" value="1"/>
</dbReference>
<gene>
    <name evidence="6" type="ORF">IQ241_01715</name>
</gene>
<dbReference type="GO" id="GO:0043565">
    <property type="term" value="F:sequence-specific DNA binding"/>
    <property type="evidence" value="ECO:0007669"/>
    <property type="project" value="TreeGrafter"/>
</dbReference>
<accession>A0A8J7AKY2</accession>
<dbReference type="PANTHER" id="PTHR30537">
    <property type="entry name" value="HTH-TYPE TRANSCRIPTIONAL REGULATOR"/>
    <property type="match status" value="1"/>
</dbReference>
<proteinExistence type="inferred from homology"/>
<dbReference type="SUPFAM" id="SSF46785">
    <property type="entry name" value="Winged helix' DNA-binding domain"/>
    <property type="match status" value="1"/>
</dbReference>
<keyword evidence="3" id="KW-0238">DNA-binding</keyword>
<dbReference type="CDD" id="cd08422">
    <property type="entry name" value="PBP2_CrgA_like"/>
    <property type="match status" value="1"/>
</dbReference>
<dbReference type="Proteomes" id="UP000636505">
    <property type="component" value="Unassembled WGS sequence"/>
</dbReference>
<dbReference type="EMBL" id="JADEXG010000002">
    <property type="protein sequence ID" value="MBE9076021.1"/>
    <property type="molecule type" value="Genomic_DNA"/>
</dbReference>
<dbReference type="AlphaFoldDB" id="A0A8J7AKY2"/>
<dbReference type="Gene3D" id="3.40.190.290">
    <property type="match status" value="1"/>
</dbReference>
<dbReference type="Gene3D" id="1.10.10.10">
    <property type="entry name" value="Winged helix-like DNA-binding domain superfamily/Winged helix DNA-binding domain"/>
    <property type="match status" value="1"/>
</dbReference>
<comment type="caution">
    <text evidence="6">The sequence shown here is derived from an EMBL/GenBank/DDBJ whole genome shotgun (WGS) entry which is preliminary data.</text>
</comment>
<dbReference type="GO" id="GO:0006351">
    <property type="term" value="P:DNA-templated transcription"/>
    <property type="evidence" value="ECO:0007669"/>
    <property type="project" value="TreeGrafter"/>
</dbReference>
<protein>
    <submittedName>
        <fullName evidence="6">LysR family transcriptional regulator</fullName>
    </submittedName>
</protein>
<evidence type="ECO:0000313" key="7">
    <source>
        <dbReference type="Proteomes" id="UP000636505"/>
    </source>
</evidence>
<dbReference type="InterPro" id="IPR005119">
    <property type="entry name" value="LysR_subst-bd"/>
</dbReference>
<dbReference type="InterPro" id="IPR000847">
    <property type="entry name" value="LysR_HTH_N"/>
</dbReference>
<comment type="similarity">
    <text evidence="1">Belongs to the LysR transcriptional regulatory family.</text>
</comment>
<dbReference type="Pfam" id="PF00126">
    <property type="entry name" value="HTH_1"/>
    <property type="match status" value="1"/>
</dbReference>
<dbReference type="FunFam" id="1.10.10.10:FF:000001">
    <property type="entry name" value="LysR family transcriptional regulator"/>
    <property type="match status" value="1"/>
</dbReference>
<feature type="domain" description="HTH lysR-type" evidence="5">
    <location>
        <begin position="1"/>
        <end position="59"/>
    </location>
</feature>
<keyword evidence="2" id="KW-0805">Transcription regulation</keyword>
<dbReference type="PANTHER" id="PTHR30537:SF5">
    <property type="entry name" value="HTH-TYPE TRANSCRIPTIONAL ACTIVATOR TTDR-RELATED"/>
    <property type="match status" value="1"/>
</dbReference>
<organism evidence="6 7">
    <name type="scientific">Vasconcelosia minhoensis LEGE 07310</name>
    <dbReference type="NCBI Taxonomy" id="915328"/>
    <lineage>
        <taxon>Bacteria</taxon>
        <taxon>Bacillati</taxon>
        <taxon>Cyanobacteriota</taxon>
        <taxon>Cyanophyceae</taxon>
        <taxon>Nodosilineales</taxon>
        <taxon>Cymatolegaceae</taxon>
        <taxon>Vasconcelosia</taxon>
        <taxon>Vasconcelosia minhoensis</taxon>
    </lineage>
</organism>
<dbReference type="GO" id="GO:0003700">
    <property type="term" value="F:DNA-binding transcription factor activity"/>
    <property type="evidence" value="ECO:0007669"/>
    <property type="project" value="InterPro"/>
</dbReference>
<reference evidence="6" key="1">
    <citation type="submission" date="2020-10" db="EMBL/GenBank/DDBJ databases">
        <authorList>
            <person name="Castelo-Branco R."/>
            <person name="Eusebio N."/>
            <person name="Adriana R."/>
            <person name="Vieira A."/>
            <person name="Brugerolle De Fraissinette N."/>
            <person name="Rezende De Castro R."/>
            <person name="Schneider M.P."/>
            <person name="Vasconcelos V."/>
            <person name="Leao P.N."/>
        </authorList>
    </citation>
    <scope>NUCLEOTIDE SEQUENCE</scope>
    <source>
        <strain evidence="6">LEGE 07310</strain>
    </source>
</reference>
<evidence type="ECO:0000256" key="1">
    <source>
        <dbReference type="ARBA" id="ARBA00009437"/>
    </source>
</evidence>
<dbReference type="SUPFAM" id="SSF53850">
    <property type="entry name" value="Periplasmic binding protein-like II"/>
    <property type="match status" value="1"/>
</dbReference>
<evidence type="ECO:0000256" key="4">
    <source>
        <dbReference type="ARBA" id="ARBA00023163"/>
    </source>
</evidence>
<dbReference type="InterPro" id="IPR058163">
    <property type="entry name" value="LysR-type_TF_proteobact-type"/>
</dbReference>
<dbReference type="InterPro" id="IPR036388">
    <property type="entry name" value="WH-like_DNA-bd_sf"/>
</dbReference>
<evidence type="ECO:0000259" key="5">
    <source>
        <dbReference type="PROSITE" id="PS50931"/>
    </source>
</evidence>